<organism evidence="3 4">
    <name type="scientific">Rhizocola hellebori</name>
    <dbReference type="NCBI Taxonomy" id="1392758"/>
    <lineage>
        <taxon>Bacteria</taxon>
        <taxon>Bacillati</taxon>
        <taxon>Actinomycetota</taxon>
        <taxon>Actinomycetes</taxon>
        <taxon>Micromonosporales</taxon>
        <taxon>Micromonosporaceae</taxon>
        <taxon>Rhizocola</taxon>
    </lineage>
</organism>
<gene>
    <name evidence="3" type="ORF">Rhe02_66720</name>
</gene>
<dbReference type="AlphaFoldDB" id="A0A8J3VJE6"/>
<dbReference type="CDD" id="cd02440">
    <property type="entry name" value="AdoMet_MTases"/>
    <property type="match status" value="1"/>
</dbReference>
<evidence type="ECO:0000313" key="3">
    <source>
        <dbReference type="EMBL" id="GIH08605.1"/>
    </source>
</evidence>
<dbReference type="PANTHER" id="PTHR44068:SF11">
    <property type="entry name" value="GERANYL DIPHOSPHATE 2-C-METHYLTRANSFERASE"/>
    <property type="match status" value="1"/>
</dbReference>
<dbReference type="PANTHER" id="PTHR44068">
    <property type="entry name" value="ZGC:194242"/>
    <property type="match status" value="1"/>
</dbReference>
<accession>A0A8J3VJE6</accession>
<dbReference type="Proteomes" id="UP000612899">
    <property type="component" value="Unassembled WGS sequence"/>
</dbReference>
<dbReference type="InterPro" id="IPR013216">
    <property type="entry name" value="Methyltransf_11"/>
</dbReference>
<dbReference type="Pfam" id="PF08241">
    <property type="entry name" value="Methyltransf_11"/>
    <property type="match status" value="1"/>
</dbReference>
<dbReference type="GO" id="GO:0008757">
    <property type="term" value="F:S-adenosylmethionine-dependent methyltransferase activity"/>
    <property type="evidence" value="ECO:0007669"/>
    <property type="project" value="InterPro"/>
</dbReference>
<dbReference type="GO" id="GO:0032259">
    <property type="term" value="P:methylation"/>
    <property type="evidence" value="ECO:0007669"/>
    <property type="project" value="UniProtKB-KW"/>
</dbReference>
<dbReference type="InterPro" id="IPR050447">
    <property type="entry name" value="Erg6_SMT_methyltransf"/>
</dbReference>
<dbReference type="RefSeq" id="WP_203912353.1">
    <property type="nucleotide sequence ID" value="NZ_BONY01000052.1"/>
</dbReference>
<evidence type="ECO:0000313" key="4">
    <source>
        <dbReference type="Proteomes" id="UP000612899"/>
    </source>
</evidence>
<evidence type="ECO:0000259" key="2">
    <source>
        <dbReference type="Pfam" id="PF08241"/>
    </source>
</evidence>
<keyword evidence="1" id="KW-0808">Transferase</keyword>
<name>A0A8J3VJE6_9ACTN</name>
<dbReference type="InterPro" id="IPR029063">
    <property type="entry name" value="SAM-dependent_MTases_sf"/>
</dbReference>
<protein>
    <submittedName>
        <fullName evidence="3">Methyltransferase type 11</fullName>
    </submittedName>
</protein>
<comment type="caution">
    <text evidence="3">The sequence shown here is derived from an EMBL/GenBank/DDBJ whole genome shotgun (WGS) entry which is preliminary data.</text>
</comment>
<keyword evidence="3" id="KW-0489">Methyltransferase</keyword>
<reference evidence="3" key="1">
    <citation type="submission" date="2021-01" db="EMBL/GenBank/DDBJ databases">
        <title>Whole genome shotgun sequence of Rhizocola hellebori NBRC 109834.</title>
        <authorList>
            <person name="Komaki H."/>
            <person name="Tamura T."/>
        </authorList>
    </citation>
    <scope>NUCLEOTIDE SEQUENCE</scope>
    <source>
        <strain evidence="3">NBRC 109834</strain>
    </source>
</reference>
<dbReference type="SUPFAM" id="SSF53335">
    <property type="entry name" value="S-adenosyl-L-methionine-dependent methyltransferases"/>
    <property type="match status" value="1"/>
</dbReference>
<sequence length="222" mass="24640">MEKKRFKLMPEMEGTMARWYARQRGTRSQLDAYRIQAERLAGTLPAGAKVLEIAPGPGYFAVELARHDHIEVTGLDVSRTFVQIAAENAQRAGVKVDFRQGDVAGMPFAAESFDLVICQAAFKNFAEPGRALSQIYRVLRPAGLAIIEDMSREASRADIAAEVGGMRLSGFNAFMTRLALAGLRRRAYSPERFRELVAASPFRTCEIHTEGIGLEVRLTRHP</sequence>
<dbReference type="EMBL" id="BONY01000052">
    <property type="protein sequence ID" value="GIH08605.1"/>
    <property type="molecule type" value="Genomic_DNA"/>
</dbReference>
<dbReference type="Gene3D" id="3.40.50.150">
    <property type="entry name" value="Vaccinia Virus protein VP39"/>
    <property type="match status" value="1"/>
</dbReference>
<evidence type="ECO:0000256" key="1">
    <source>
        <dbReference type="ARBA" id="ARBA00022679"/>
    </source>
</evidence>
<proteinExistence type="predicted"/>
<keyword evidence="4" id="KW-1185">Reference proteome</keyword>
<feature type="domain" description="Methyltransferase type 11" evidence="2">
    <location>
        <begin position="51"/>
        <end position="147"/>
    </location>
</feature>